<gene>
    <name evidence="5" type="ORF">CHX27_02300</name>
</gene>
<dbReference type="OrthoDB" id="66829at2"/>
<keyword evidence="5" id="KW-0560">Oxidoreductase</keyword>
<sequence>MIEHIHPKLPMRNRAQTVEFYEKFLKFADVSAMPYPEYLILEKDNCELHFFLFENLVPEENYGQIYLRVRDIKSFYNELLSRNVPIHPNGNLEEKPWGQLEFSMLDPDNNLLTFGESL</sequence>
<dbReference type="PROSITE" id="PS51819">
    <property type="entry name" value="VOC"/>
    <property type="match status" value="1"/>
</dbReference>
<dbReference type="CDD" id="cd08349">
    <property type="entry name" value="BLMA_like"/>
    <property type="match status" value="1"/>
</dbReference>
<reference evidence="5 6" key="1">
    <citation type="submission" date="2017-07" db="EMBL/GenBank/DDBJ databases">
        <title>Flavobacterium cyanobacteriorum sp. nov., isolated from cyanobacterial aggregates in a eutrophic lake.</title>
        <authorList>
            <person name="Cai H."/>
        </authorList>
    </citation>
    <scope>NUCLEOTIDE SEQUENCE [LARGE SCALE GENOMIC DNA]</scope>
    <source>
        <strain evidence="5 6">TH167</strain>
    </source>
</reference>
<keyword evidence="3" id="KW-0046">Antibiotic resistance</keyword>
<evidence type="ECO:0000256" key="1">
    <source>
        <dbReference type="ARBA" id="ARBA00011051"/>
    </source>
</evidence>
<evidence type="ECO:0000256" key="3">
    <source>
        <dbReference type="ARBA" id="ARBA00023251"/>
    </source>
</evidence>
<dbReference type="InterPro" id="IPR004360">
    <property type="entry name" value="Glyas_Fos-R_dOase_dom"/>
</dbReference>
<dbReference type="GO" id="GO:0046677">
    <property type="term" value="P:response to antibiotic"/>
    <property type="evidence" value="ECO:0007669"/>
    <property type="project" value="UniProtKB-KW"/>
</dbReference>
<dbReference type="Gene3D" id="3.10.180.10">
    <property type="entry name" value="2,3-Dihydroxybiphenyl 1,2-Dioxygenase, domain 1"/>
    <property type="match status" value="1"/>
</dbReference>
<dbReference type="SUPFAM" id="SSF54593">
    <property type="entry name" value="Glyoxalase/Bleomycin resistance protein/Dihydroxybiphenyl dioxygenase"/>
    <property type="match status" value="1"/>
</dbReference>
<dbReference type="GO" id="GO:0051213">
    <property type="term" value="F:dioxygenase activity"/>
    <property type="evidence" value="ECO:0007669"/>
    <property type="project" value="UniProtKB-KW"/>
</dbReference>
<organism evidence="5 6">
    <name type="scientific">Flavobacterium aurantiibacter</name>
    <dbReference type="NCBI Taxonomy" id="2023067"/>
    <lineage>
        <taxon>Bacteria</taxon>
        <taxon>Pseudomonadati</taxon>
        <taxon>Bacteroidota</taxon>
        <taxon>Flavobacteriia</taxon>
        <taxon>Flavobacteriales</taxon>
        <taxon>Flavobacteriaceae</taxon>
        <taxon>Flavobacterium</taxon>
    </lineage>
</organism>
<accession>A0A256A5M2</accession>
<dbReference type="InterPro" id="IPR037523">
    <property type="entry name" value="VOC_core"/>
</dbReference>
<dbReference type="InterPro" id="IPR029068">
    <property type="entry name" value="Glyas_Bleomycin-R_OHBP_Dase"/>
</dbReference>
<evidence type="ECO:0000313" key="6">
    <source>
        <dbReference type="Proteomes" id="UP000216035"/>
    </source>
</evidence>
<proteinExistence type="inferred from homology"/>
<comment type="caution">
    <text evidence="5">The sequence shown here is derived from an EMBL/GenBank/DDBJ whole genome shotgun (WGS) entry which is preliminary data.</text>
</comment>
<dbReference type="RefSeq" id="WP_094485151.1">
    <property type="nucleotide sequence ID" value="NZ_NOXX01000127.1"/>
</dbReference>
<dbReference type="InterPro" id="IPR000335">
    <property type="entry name" value="Bleomycin-R"/>
</dbReference>
<keyword evidence="5" id="KW-0223">Dioxygenase</keyword>
<feature type="domain" description="VOC" evidence="4">
    <location>
        <begin position="1"/>
        <end position="117"/>
    </location>
</feature>
<evidence type="ECO:0000259" key="4">
    <source>
        <dbReference type="PROSITE" id="PS51819"/>
    </source>
</evidence>
<dbReference type="Pfam" id="PF00903">
    <property type="entry name" value="Glyoxalase"/>
    <property type="match status" value="1"/>
</dbReference>
<dbReference type="AlphaFoldDB" id="A0A256A5M2"/>
<name>A0A256A5M2_9FLAO</name>
<evidence type="ECO:0000313" key="5">
    <source>
        <dbReference type="EMBL" id="OYQ48444.1"/>
    </source>
</evidence>
<dbReference type="EMBL" id="NOXX01000127">
    <property type="protein sequence ID" value="OYQ48444.1"/>
    <property type="molecule type" value="Genomic_DNA"/>
</dbReference>
<protein>
    <recommendedName>
        <fullName evidence="2">Bleomycin resistance protein</fullName>
    </recommendedName>
</protein>
<comment type="similarity">
    <text evidence="1">Belongs to the bleomycin resistance protein family.</text>
</comment>
<evidence type="ECO:0000256" key="2">
    <source>
        <dbReference type="ARBA" id="ARBA00021572"/>
    </source>
</evidence>
<dbReference type="Proteomes" id="UP000216035">
    <property type="component" value="Unassembled WGS sequence"/>
</dbReference>
<keyword evidence="6" id="KW-1185">Reference proteome</keyword>